<sequence>MVQLYVVHPNLELSNCDSIPTDKTIKSKKLNYLSNLNEYNKLIKNLFNDSSISTIPNWCLTKDTNENLKKIYKSHTKSNHSDSNTTDKPSEVTISQLTDYLNNHNIIENSDSLVSSYNNDLNRTKSNKKEAEDKVQEISKPKDEKDEDLKFINEKIDEPIDEIKLKTISVKELQEKISSKDLLISKLNLPDFKILNNSINAANNPNHCIDNNNKEKEEDESKSIIHFLRVKYFQILIDLSLIEFKYLLKYSEINKTIKHYFSSSELTTEMEEEGFNKVNLQMNDFKILERILINLRDLKLIFEEKYLNYIRLNQSDLKKINNLHGNTNIIKSNKNDTKKCVT</sequence>
<name>A0ACB5TLV9_CANBO</name>
<keyword evidence="2" id="KW-1185">Reference proteome</keyword>
<evidence type="ECO:0000313" key="2">
    <source>
        <dbReference type="Proteomes" id="UP001165101"/>
    </source>
</evidence>
<protein>
    <submittedName>
        <fullName evidence="1">Unnamed protein product</fullName>
    </submittedName>
</protein>
<reference evidence="1" key="1">
    <citation type="submission" date="2023-04" db="EMBL/GenBank/DDBJ databases">
        <title>Candida boidinii NBRC 1967.</title>
        <authorList>
            <person name="Ichikawa N."/>
            <person name="Sato H."/>
            <person name="Tonouchi N."/>
        </authorList>
    </citation>
    <scope>NUCLEOTIDE SEQUENCE</scope>
    <source>
        <strain evidence="1">NBRC 1967</strain>
    </source>
</reference>
<gene>
    <name evidence="1" type="ORF">Cboi01_000202300</name>
</gene>
<comment type="caution">
    <text evidence="1">The sequence shown here is derived from an EMBL/GenBank/DDBJ whole genome shotgun (WGS) entry which is preliminary data.</text>
</comment>
<organism evidence="1 2">
    <name type="scientific">Candida boidinii</name>
    <name type="common">Yeast</name>
    <dbReference type="NCBI Taxonomy" id="5477"/>
    <lineage>
        <taxon>Eukaryota</taxon>
        <taxon>Fungi</taxon>
        <taxon>Dikarya</taxon>
        <taxon>Ascomycota</taxon>
        <taxon>Saccharomycotina</taxon>
        <taxon>Pichiomycetes</taxon>
        <taxon>Pichiales</taxon>
        <taxon>Pichiaceae</taxon>
        <taxon>Ogataea</taxon>
        <taxon>Ogataea/Candida clade</taxon>
    </lineage>
</organism>
<evidence type="ECO:0000313" key="1">
    <source>
        <dbReference type="EMBL" id="GME90818.1"/>
    </source>
</evidence>
<dbReference type="Proteomes" id="UP001165101">
    <property type="component" value="Unassembled WGS sequence"/>
</dbReference>
<dbReference type="EMBL" id="BSXV01000836">
    <property type="protein sequence ID" value="GME90818.1"/>
    <property type="molecule type" value="Genomic_DNA"/>
</dbReference>
<accession>A0ACB5TLV9</accession>
<proteinExistence type="predicted"/>